<dbReference type="EMBL" id="VDUZ01000009">
    <property type="protein sequence ID" value="TXL77145.1"/>
    <property type="molecule type" value="Genomic_DNA"/>
</dbReference>
<evidence type="ECO:0000313" key="2">
    <source>
        <dbReference type="EMBL" id="TXL77145.1"/>
    </source>
</evidence>
<dbReference type="Gene3D" id="3.40.1730.10">
    <property type="entry name" value="pa0076 domain"/>
    <property type="match status" value="1"/>
</dbReference>
<dbReference type="OrthoDB" id="9801841at2"/>
<dbReference type="InterPro" id="IPR017748">
    <property type="entry name" value="TagF"/>
</dbReference>
<protein>
    <submittedName>
        <fullName evidence="2">Type VI secretion system-associated protein TagF</fullName>
    </submittedName>
</protein>
<proteinExistence type="predicted"/>
<evidence type="ECO:0000256" key="1">
    <source>
        <dbReference type="SAM" id="MobiDB-lite"/>
    </source>
</evidence>
<dbReference type="InterPro" id="IPR038225">
    <property type="entry name" value="TagF_sf"/>
</dbReference>
<sequence>MRAVPAAVNAFEAGGTGAAPMVSAPAAGRVGFFGKVPSRGDFVRRDLPNGFVDAWDLWLQQGIAASRDALGEAWLDSWLCAPIWRFAVPPAACGADGWVGILMPSVDRAGRYFPLTLATMTPAGAPAAAVLAGDWIAALEAVALSALQQDSDFEQFAQAVGGLPAFPAVNVDIWAGGWRARGGAGDATSALAAAAAAVSSSQCIFATRGGGHVASAAWVLPRLPAPQSFVGLIDDRVFGAAAGGMTAPSWMAAPAAAALAASDGQIPAVGLFGGDYGEDSPPAVAGEPPGGAFDRLFDDLPPAAPGQGAFDAPPAAPAAPPTAVAGLHAGDVQSIGAGGVDAMNAPPAPEKKQVMLSHRELFGDDGDDVPAAPSSDLFGDKNGKESAS</sequence>
<dbReference type="AlphaFoldDB" id="A0A5C8PPP3"/>
<dbReference type="Proteomes" id="UP000321638">
    <property type="component" value="Unassembled WGS sequence"/>
</dbReference>
<dbReference type="Pfam" id="PF09867">
    <property type="entry name" value="TagF_N"/>
    <property type="match status" value="1"/>
</dbReference>
<reference evidence="2 3" key="1">
    <citation type="submission" date="2019-06" db="EMBL/GenBank/DDBJ databases">
        <title>New taxonomy in bacterial strain CC-CFT640, isolated from vineyard.</title>
        <authorList>
            <person name="Lin S.-Y."/>
            <person name="Tsai C.-F."/>
            <person name="Young C.-C."/>
        </authorList>
    </citation>
    <scope>NUCLEOTIDE SEQUENCE [LARGE SCALE GENOMIC DNA]</scope>
    <source>
        <strain evidence="2 3">CC-CFT640</strain>
    </source>
</reference>
<dbReference type="RefSeq" id="WP_147846845.1">
    <property type="nucleotide sequence ID" value="NZ_VDUZ01000009.1"/>
</dbReference>
<evidence type="ECO:0000313" key="3">
    <source>
        <dbReference type="Proteomes" id="UP000321638"/>
    </source>
</evidence>
<feature type="compositionally biased region" description="Basic and acidic residues" evidence="1">
    <location>
        <begin position="378"/>
        <end position="388"/>
    </location>
</feature>
<comment type="caution">
    <text evidence="2">The sequence shown here is derived from an EMBL/GenBank/DDBJ whole genome shotgun (WGS) entry which is preliminary data.</text>
</comment>
<dbReference type="NCBIfam" id="TIGR03373">
    <property type="entry name" value="VI_minor_4"/>
    <property type="match status" value="1"/>
</dbReference>
<feature type="region of interest" description="Disordered" evidence="1">
    <location>
        <begin position="338"/>
        <end position="388"/>
    </location>
</feature>
<organism evidence="2 3">
    <name type="scientific">Vineibacter terrae</name>
    <dbReference type="NCBI Taxonomy" id="2586908"/>
    <lineage>
        <taxon>Bacteria</taxon>
        <taxon>Pseudomonadati</taxon>
        <taxon>Pseudomonadota</taxon>
        <taxon>Alphaproteobacteria</taxon>
        <taxon>Hyphomicrobiales</taxon>
        <taxon>Vineibacter</taxon>
    </lineage>
</organism>
<name>A0A5C8PPP3_9HYPH</name>
<feature type="region of interest" description="Disordered" evidence="1">
    <location>
        <begin position="303"/>
        <end position="323"/>
    </location>
</feature>
<keyword evidence="3" id="KW-1185">Reference proteome</keyword>
<feature type="compositionally biased region" description="Basic and acidic residues" evidence="1">
    <location>
        <begin position="349"/>
        <end position="362"/>
    </location>
</feature>
<gene>
    <name evidence="2" type="primary">tagF</name>
    <name evidence="2" type="ORF">FHP25_10290</name>
</gene>
<accession>A0A5C8PPP3</accession>